<evidence type="ECO:0000313" key="10">
    <source>
        <dbReference type="Proteomes" id="UP001301769"/>
    </source>
</evidence>
<keyword evidence="5 7" id="KW-0503">Monooxygenase</keyword>
<comment type="similarity">
    <text evidence="2 7">Belongs to the cytochrome P450 family.</text>
</comment>
<dbReference type="PROSITE" id="PS00086">
    <property type="entry name" value="CYTOCHROME_P450"/>
    <property type="match status" value="1"/>
</dbReference>
<comment type="cofactor">
    <cofactor evidence="1 6">
        <name>heme</name>
        <dbReference type="ChEBI" id="CHEBI:30413"/>
    </cofactor>
</comment>
<keyword evidence="4 6" id="KW-0408">Iron</keyword>
<keyword evidence="7" id="KW-0560">Oxidoreductase</keyword>
<dbReference type="PANTHER" id="PTHR24301">
    <property type="entry name" value="THROMBOXANE-A SYNTHASE"/>
    <property type="match status" value="1"/>
</dbReference>
<dbReference type="InterPro" id="IPR001128">
    <property type="entry name" value="Cyt_P450"/>
</dbReference>
<dbReference type="PANTHER" id="PTHR24301:SF2">
    <property type="entry name" value="THROMBOXANE-A SYNTHASE"/>
    <property type="match status" value="1"/>
</dbReference>
<dbReference type="GO" id="GO:0020037">
    <property type="term" value="F:heme binding"/>
    <property type="evidence" value="ECO:0007669"/>
    <property type="project" value="InterPro"/>
</dbReference>
<dbReference type="GO" id="GO:0016705">
    <property type="term" value="F:oxidoreductase activity, acting on paired donors, with incorporation or reduction of molecular oxygen"/>
    <property type="evidence" value="ECO:0007669"/>
    <property type="project" value="InterPro"/>
</dbReference>
<feature type="transmembrane region" description="Helical" evidence="8">
    <location>
        <begin position="15"/>
        <end position="36"/>
    </location>
</feature>
<keyword evidence="8" id="KW-0472">Membrane</keyword>
<evidence type="ECO:0000313" key="9">
    <source>
        <dbReference type="EMBL" id="KAK4208478.1"/>
    </source>
</evidence>
<evidence type="ECO:0000256" key="1">
    <source>
        <dbReference type="ARBA" id="ARBA00001971"/>
    </source>
</evidence>
<proteinExistence type="inferred from homology"/>
<dbReference type="InterPro" id="IPR036396">
    <property type="entry name" value="Cyt_P450_sf"/>
</dbReference>
<organism evidence="9 10">
    <name type="scientific">Rhypophila decipiens</name>
    <dbReference type="NCBI Taxonomy" id="261697"/>
    <lineage>
        <taxon>Eukaryota</taxon>
        <taxon>Fungi</taxon>
        <taxon>Dikarya</taxon>
        <taxon>Ascomycota</taxon>
        <taxon>Pezizomycotina</taxon>
        <taxon>Sordariomycetes</taxon>
        <taxon>Sordariomycetidae</taxon>
        <taxon>Sordariales</taxon>
        <taxon>Naviculisporaceae</taxon>
        <taxon>Rhypophila</taxon>
    </lineage>
</organism>
<dbReference type="AlphaFoldDB" id="A0AAN7B2G9"/>
<keyword evidence="6 7" id="KW-0349">Heme</keyword>
<sequence>MIITSIYELLTSGTVPVVTAKLFLGLIVLLFLITLVRVSSRSTRHGGVLPGVPELRGVPILGALPMYLRKGIPHVIGRMIEIGGDGGIAYANVVSSVLVSVHEPALVKEVLGFPDEIASREGDTSTGMSWSPFWTLRRMIGNLSLFNYVGPETRHQRSVFIREFNSTKSNREKFPTIARLAKQHCAGLLPQKSGMVADIRLAADNFAISLWGDVLYANPSNHLDDNGKVRTLSNTIMHLAGDPWPAIWYYLQQAILGLLSPGEPTKSESLLRKDIESVIGRNMSRLMQWESGPNREMKTLRSLSVQTGGSPTGPLSKFATEFANLNLFGGHHSIGLNVVWAIIELGRHPDKMRRLLDEIDAVTPQDLDKEEDGEQVKGWTLDWTRVTNDMPYLDAVLTEVNRLYPTVHATLRVMNKDAILKGTSHHTGKNPGKREELPTTISRTEPVILRKGMIVYMSYWHLHTAKKYWGEDNKEFIPERFLPDEQGDKKRPVGPLMSFGYGPRSCVGYKFASIAAKVYLVTLLKMYKVEVQGTEHGMKLGTLLEPGNPVAVALTTR</sequence>
<protein>
    <submittedName>
        <fullName evidence="9">Cytochrome P450</fullName>
    </submittedName>
</protein>
<dbReference type="PRINTS" id="PR00465">
    <property type="entry name" value="EP450IV"/>
</dbReference>
<name>A0AAN7B2G9_9PEZI</name>
<dbReference type="PRINTS" id="PR00385">
    <property type="entry name" value="P450"/>
</dbReference>
<gene>
    <name evidence="9" type="ORF">QBC37DRAFT_452608</name>
</gene>
<dbReference type="GO" id="GO:0004497">
    <property type="term" value="F:monooxygenase activity"/>
    <property type="evidence" value="ECO:0007669"/>
    <property type="project" value="UniProtKB-KW"/>
</dbReference>
<dbReference type="GO" id="GO:0005506">
    <property type="term" value="F:iron ion binding"/>
    <property type="evidence" value="ECO:0007669"/>
    <property type="project" value="InterPro"/>
</dbReference>
<keyword evidence="8" id="KW-1133">Transmembrane helix</keyword>
<keyword evidence="3 6" id="KW-0479">Metal-binding</keyword>
<dbReference type="EMBL" id="MU858242">
    <property type="protein sequence ID" value="KAK4208478.1"/>
    <property type="molecule type" value="Genomic_DNA"/>
</dbReference>
<evidence type="ECO:0000256" key="5">
    <source>
        <dbReference type="ARBA" id="ARBA00023033"/>
    </source>
</evidence>
<feature type="binding site" description="axial binding residue" evidence="6">
    <location>
        <position position="506"/>
    </location>
    <ligand>
        <name>heme</name>
        <dbReference type="ChEBI" id="CHEBI:30413"/>
    </ligand>
    <ligandPart>
        <name>Fe</name>
        <dbReference type="ChEBI" id="CHEBI:18248"/>
    </ligandPart>
</feature>
<keyword evidence="10" id="KW-1185">Reference proteome</keyword>
<evidence type="ECO:0000256" key="4">
    <source>
        <dbReference type="ARBA" id="ARBA00023004"/>
    </source>
</evidence>
<dbReference type="Gene3D" id="1.10.630.10">
    <property type="entry name" value="Cytochrome P450"/>
    <property type="match status" value="1"/>
</dbReference>
<keyword evidence="8" id="KW-0812">Transmembrane</keyword>
<evidence type="ECO:0000256" key="6">
    <source>
        <dbReference type="PIRSR" id="PIRSR602403-1"/>
    </source>
</evidence>
<evidence type="ECO:0000256" key="2">
    <source>
        <dbReference type="ARBA" id="ARBA00010617"/>
    </source>
</evidence>
<dbReference type="Pfam" id="PF00067">
    <property type="entry name" value="p450"/>
    <property type="match status" value="2"/>
</dbReference>
<evidence type="ECO:0000256" key="7">
    <source>
        <dbReference type="RuleBase" id="RU000461"/>
    </source>
</evidence>
<comment type="caution">
    <text evidence="9">The sequence shown here is derived from an EMBL/GenBank/DDBJ whole genome shotgun (WGS) entry which is preliminary data.</text>
</comment>
<evidence type="ECO:0000256" key="8">
    <source>
        <dbReference type="SAM" id="Phobius"/>
    </source>
</evidence>
<dbReference type="CDD" id="cd00302">
    <property type="entry name" value="cytochrome_P450"/>
    <property type="match status" value="1"/>
</dbReference>
<evidence type="ECO:0000256" key="3">
    <source>
        <dbReference type="ARBA" id="ARBA00022723"/>
    </source>
</evidence>
<dbReference type="SUPFAM" id="SSF48264">
    <property type="entry name" value="Cytochrome P450"/>
    <property type="match status" value="1"/>
</dbReference>
<accession>A0AAN7B2G9</accession>
<reference evidence="9" key="1">
    <citation type="journal article" date="2023" name="Mol. Phylogenet. Evol.">
        <title>Genome-scale phylogeny and comparative genomics of the fungal order Sordariales.</title>
        <authorList>
            <person name="Hensen N."/>
            <person name="Bonometti L."/>
            <person name="Westerberg I."/>
            <person name="Brannstrom I.O."/>
            <person name="Guillou S."/>
            <person name="Cros-Aarteil S."/>
            <person name="Calhoun S."/>
            <person name="Haridas S."/>
            <person name="Kuo A."/>
            <person name="Mondo S."/>
            <person name="Pangilinan J."/>
            <person name="Riley R."/>
            <person name="LaButti K."/>
            <person name="Andreopoulos B."/>
            <person name="Lipzen A."/>
            <person name="Chen C."/>
            <person name="Yan M."/>
            <person name="Daum C."/>
            <person name="Ng V."/>
            <person name="Clum A."/>
            <person name="Steindorff A."/>
            <person name="Ohm R.A."/>
            <person name="Martin F."/>
            <person name="Silar P."/>
            <person name="Natvig D.O."/>
            <person name="Lalanne C."/>
            <person name="Gautier V."/>
            <person name="Ament-Velasquez S.L."/>
            <person name="Kruys A."/>
            <person name="Hutchinson M.I."/>
            <person name="Powell A.J."/>
            <person name="Barry K."/>
            <person name="Miller A.N."/>
            <person name="Grigoriev I.V."/>
            <person name="Debuchy R."/>
            <person name="Gladieux P."/>
            <person name="Hiltunen Thoren M."/>
            <person name="Johannesson H."/>
        </authorList>
    </citation>
    <scope>NUCLEOTIDE SEQUENCE</scope>
    <source>
        <strain evidence="9">PSN293</strain>
    </source>
</reference>
<dbReference type="InterPro" id="IPR017972">
    <property type="entry name" value="Cyt_P450_CS"/>
</dbReference>
<dbReference type="Proteomes" id="UP001301769">
    <property type="component" value="Unassembled WGS sequence"/>
</dbReference>
<reference evidence="9" key="2">
    <citation type="submission" date="2023-05" db="EMBL/GenBank/DDBJ databases">
        <authorList>
            <consortium name="Lawrence Berkeley National Laboratory"/>
            <person name="Steindorff A."/>
            <person name="Hensen N."/>
            <person name="Bonometti L."/>
            <person name="Westerberg I."/>
            <person name="Brannstrom I.O."/>
            <person name="Guillou S."/>
            <person name="Cros-Aarteil S."/>
            <person name="Calhoun S."/>
            <person name="Haridas S."/>
            <person name="Kuo A."/>
            <person name="Mondo S."/>
            <person name="Pangilinan J."/>
            <person name="Riley R."/>
            <person name="Labutti K."/>
            <person name="Andreopoulos B."/>
            <person name="Lipzen A."/>
            <person name="Chen C."/>
            <person name="Yanf M."/>
            <person name="Daum C."/>
            <person name="Ng V."/>
            <person name="Clum A."/>
            <person name="Ohm R."/>
            <person name="Martin F."/>
            <person name="Silar P."/>
            <person name="Natvig D."/>
            <person name="Lalanne C."/>
            <person name="Gautier V."/>
            <person name="Ament-Velasquez S.L."/>
            <person name="Kruys A."/>
            <person name="Hutchinson M.I."/>
            <person name="Powell A.J."/>
            <person name="Barry K."/>
            <person name="Miller A.N."/>
            <person name="Grigoriev I.V."/>
            <person name="Debuchy R."/>
            <person name="Gladieux P."/>
            <person name="Thoren M.H."/>
            <person name="Johannesson H."/>
        </authorList>
    </citation>
    <scope>NUCLEOTIDE SEQUENCE</scope>
    <source>
        <strain evidence="9">PSN293</strain>
    </source>
</reference>
<dbReference type="InterPro" id="IPR002403">
    <property type="entry name" value="Cyt_P450_E_grp-IV"/>
</dbReference>